<dbReference type="GO" id="GO:0030335">
    <property type="term" value="P:positive regulation of cell migration"/>
    <property type="evidence" value="ECO:0007669"/>
    <property type="project" value="TreeGrafter"/>
</dbReference>
<comment type="subunit">
    <text evidence="8">Self-associates. Also heterodimer of MIP-1-alpha(4-69) and MIP-1-beta(3-69). Interacts with CCR1.</text>
</comment>
<evidence type="ECO:0000256" key="8">
    <source>
        <dbReference type="ARBA" id="ARBA00046726"/>
    </source>
</evidence>
<proteinExistence type="inferred from homology"/>
<dbReference type="SMART" id="SM00199">
    <property type="entry name" value="SCY"/>
    <property type="match status" value="1"/>
</dbReference>
<comment type="similarity">
    <text evidence="2 9">Belongs to the intercrine beta (chemokine CC) family.</text>
</comment>
<dbReference type="PROSITE" id="PS00472">
    <property type="entry name" value="SMALL_CYTOKINES_CC"/>
    <property type="match status" value="1"/>
</dbReference>
<keyword evidence="5 9" id="KW-0732">Signal</keyword>
<dbReference type="GO" id="GO:0070098">
    <property type="term" value="P:chemokine-mediated signaling pathway"/>
    <property type="evidence" value="ECO:0007669"/>
    <property type="project" value="TreeGrafter"/>
</dbReference>
<comment type="function">
    <text evidence="7">Monokine with inflammatory and chemokinetic properties. Binds to CCR1, CCR4 and CCR5. One of the major HIV-suppressive factors produced by CD8+ T-cells. Recombinant MIP-1-alpha induces a dose-dependent inhibition of different strains of HIV-1, HIV-2, and simian immunodeficiency virus (SIV).</text>
</comment>
<evidence type="ECO:0000259" key="10">
    <source>
        <dbReference type="SMART" id="SM00199"/>
    </source>
</evidence>
<dbReference type="InterPro" id="IPR039809">
    <property type="entry name" value="Chemokine_b/g/d"/>
</dbReference>
<dbReference type="FunCoup" id="A0A6P5IJR3">
    <property type="interactions" value="970"/>
</dbReference>
<keyword evidence="3 9" id="KW-0202">Cytokine</keyword>
<dbReference type="PANTHER" id="PTHR12015">
    <property type="entry name" value="SMALL INDUCIBLE CYTOKINE A"/>
    <property type="match status" value="1"/>
</dbReference>
<keyword evidence="6" id="KW-1015">Disulfide bond</keyword>
<dbReference type="OMA" id="CFEFFRN"/>
<dbReference type="InterPro" id="IPR000827">
    <property type="entry name" value="Chemokine_CC_CS"/>
</dbReference>
<evidence type="ECO:0000256" key="9">
    <source>
        <dbReference type="RuleBase" id="RU361150"/>
    </source>
</evidence>
<dbReference type="GO" id="GO:0005615">
    <property type="term" value="C:extracellular space"/>
    <property type="evidence" value="ECO:0007669"/>
    <property type="project" value="UniProtKB-KW"/>
</dbReference>
<dbReference type="KEGG" id="pcw:110192260"/>
<evidence type="ECO:0000256" key="5">
    <source>
        <dbReference type="ARBA" id="ARBA00022729"/>
    </source>
</evidence>
<sequence>MKVSRAVLTLALIAAALCCQVYASPDGPATPTCCYDFTSKRIPSKLVVSYAVTSSRCAKQGVIFVTKQGYNICANPKEQWVQHVMKQLDNKKAKTQSS</sequence>
<dbReference type="InterPro" id="IPR036048">
    <property type="entry name" value="Interleukin_8-like_sf"/>
</dbReference>
<name>A0A6P5IJR3_PHACI</name>
<keyword evidence="4 9" id="KW-0964">Secreted</keyword>
<dbReference type="GO" id="GO:0006954">
    <property type="term" value="P:inflammatory response"/>
    <property type="evidence" value="ECO:0007669"/>
    <property type="project" value="TreeGrafter"/>
</dbReference>
<dbReference type="Proteomes" id="UP000515140">
    <property type="component" value="Unplaced"/>
</dbReference>
<gene>
    <name evidence="12" type="primary">LOC110192260</name>
</gene>
<dbReference type="SUPFAM" id="SSF54117">
    <property type="entry name" value="Interleukin 8-like chemokines"/>
    <property type="match status" value="1"/>
</dbReference>
<dbReference type="PANTHER" id="PTHR12015:SF183">
    <property type="entry name" value="C-C MOTIF CHEMOKINE 3"/>
    <property type="match status" value="1"/>
</dbReference>
<dbReference type="Pfam" id="PF00048">
    <property type="entry name" value="IL8"/>
    <property type="match status" value="1"/>
</dbReference>
<evidence type="ECO:0000256" key="1">
    <source>
        <dbReference type="ARBA" id="ARBA00004613"/>
    </source>
</evidence>
<dbReference type="CDD" id="cd00272">
    <property type="entry name" value="Chemokine_CC"/>
    <property type="match status" value="1"/>
</dbReference>
<organism evidence="11 12">
    <name type="scientific">Phascolarctos cinereus</name>
    <name type="common">Koala</name>
    <dbReference type="NCBI Taxonomy" id="38626"/>
    <lineage>
        <taxon>Eukaryota</taxon>
        <taxon>Metazoa</taxon>
        <taxon>Chordata</taxon>
        <taxon>Craniata</taxon>
        <taxon>Vertebrata</taxon>
        <taxon>Euteleostomi</taxon>
        <taxon>Mammalia</taxon>
        <taxon>Metatheria</taxon>
        <taxon>Diprotodontia</taxon>
        <taxon>Phascolarctidae</taxon>
        <taxon>Phascolarctos</taxon>
    </lineage>
</organism>
<feature type="signal peptide" evidence="9">
    <location>
        <begin position="1"/>
        <end position="23"/>
    </location>
</feature>
<evidence type="ECO:0000256" key="4">
    <source>
        <dbReference type="ARBA" id="ARBA00022525"/>
    </source>
</evidence>
<evidence type="ECO:0000313" key="11">
    <source>
        <dbReference type="Proteomes" id="UP000515140"/>
    </source>
</evidence>
<evidence type="ECO:0000256" key="6">
    <source>
        <dbReference type="ARBA" id="ARBA00023157"/>
    </source>
</evidence>
<keyword evidence="11" id="KW-1185">Reference proteome</keyword>
<dbReference type="GO" id="GO:0061844">
    <property type="term" value="P:antimicrobial humoral immune response mediated by antimicrobial peptide"/>
    <property type="evidence" value="ECO:0007669"/>
    <property type="project" value="TreeGrafter"/>
</dbReference>
<dbReference type="GO" id="GO:0048020">
    <property type="term" value="F:CCR chemokine receptor binding"/>
    <property type="evidence" value="ECO:0007669"/>
    <property type="project" value="TreeGrafter"/>
</dbReference>
<reference evidence="12" key="1">
    <citation type="submission" date="2025-08" db="UniProtKB">
        <authorList>
            <consortium name="RefSeq"/>
        </authorList>
    </citation>
    <scope>IDENTIFICATION</scope>
    <source>
        <tissue evidence="12">Spleen</tissue>
    </source>
</reference>
<dbReference type="Gene3D" id="2.40.50.40">
    <property type="match status" value="1"/>
</dbReference>
<evidence type="ECO:0000256" key="7">
    <source>
        <dbReference type="ARBA" id="ARBA00044740"/>
    </source>
</evidence>
<protein>
    <recommendedName>
        <fullName evidence="9">C-C motif chemokine</fullName>
    </recommendedName>
</protein>
<dbReference type="FunFam" id="2.40.50.40:FF:000002">
    <property type="entry name" value="C-C motif chemokine"/>
    <property type="match status" value="1"/>
</dbReference>
<evidence type="ECO:0000256" key="2">
    <source>
        <dbReference type="ARBA" id="ARBA00010868"/>
    </source>
</evidence>
<dbReference type="RefSeq" id="XP_020818984.1">
    <property type="nucleotide sequence ID" value="XM_020963325.1"/>
</dbReference>
<dbReference type="InterPro" id="IPR001811">
    <property type="entry name" value="Chemokine_IL8-like_dom"/>
</dbReference>
<dbReference type="GeneID" id="110192260"/>
<evidence type="ECO:0000256" key="3">
    <source>
        <dbReference type="ARBA" id="ARBA00022514"/>
    </source>
</evidence>
<dbReference type="AlphaFoldDB" id="A0A6P5IJR3"/>
<feature type="chain" id="PRO_5028512449" description="C-C motif chemokine" evidence="9">
    <location>
        <begin position="24"/>
        <end position="98"/>
    </location>
</feature>
<dbReference type="GO" id="GO:0008009">
    <property type="term" value="F:chemokine activity"/>
    <property type="evidence" value="ECO:0007669"/>
    <property type="project" value="InterPro"/>
</dbReference>
<comment type="subcellular location">
    <subcellularLocation>
        <location evidence="1 9">Secreted</location>
    </subcellularLocation>
</comment>
<keyword evidence="9" id="KW-0145">Chemotaxis</keyword>
<dbReference type="InParanoid" id="A0A6P5IJR3"/>
<accession>A0A6P5IJR3</accession>
<feature type="domain" description="Chemokine interleukin-8-like" evidence="10">
    <location>
        <begin position="30"/>
        <end position="88"/>
    </location>
</feature>
<evidence type="ECO:0000313" key="12">
    <source>
        <dbReference type="RefSeq" id="XP_020818984.1"/>
    </source>
</evidence>